<evidence type="ECO:0000313" key="10">
    <source>
        <dbReference type="EMBL" id="TLP63782.1"/>
    </source>
</evidence>
<evidence type="ECO:0000259" key="8">
    <source>
        <dbReference type="Pfam" id="PF02770"/>
    </source>
</evidence>
<feature type="domain" description="Adaptive response protein AidB N-terminal" evidence="9">
    <location>
        <begin position="32"/>
        <end position="185"/>
    </location>
</feature>
<comment type="caution">
    <text evidence="10">The sequence shown here is derived from an EMBL/GenBank/DDBJ whole genome shotgun (WGS) entry which is preliminary data.</text>
</comment>
<dbReference type="AlphaFoldDB" id="A0A5R8ZDG4"/>
<sequence length="561" mass="60125">MEFRPRPVPGAEDPASSEEDPVTRDATHDVTNQAPPLAGHDVSADQALLEGLAREGADWASGELRRLGLLAGSEKAQEWGRLANEHPPVLRTHDRYGNRIDEVEFHPAWHELMSVAVGNGLHASPWTSARPGAHVARAAKFFVWSQVEAGHGCPISMTYAAVAALRHSPSLRAEWEPLLASRTYDFGLRPPLEKRGVLAGMAMTEKQGGSDVRAGTTRAEPLGDGSFALTGHKWFNSAPMCDAFLVLAQAPRGLSCFLLPRVLPDGTRNAMRLMRLKDKLGNRSNASAEVEYDGATAFLVGEEGRGVRTIIEMVNMTRLDCVTGSAAGMRQGLSQALHHARHRSAFGRPLADQPLMRAVLADLALESEAATTLMTRLAGATDRAVAGDAAEGLFRRAALAAAKYWICKRAPVHAAEALECLGGNGYVEESQMPRLFRESPLNGIWEGSGNVAALDLMRVLAREPEAVEAFFAEVARAGDHRVGDAAERVLKTLASAGEADARRVAEEMTLVLQASLLVRHAPAPVADAFCASRLGGDWGRAFGTLPAGLDLEPILERAAPA</sequence>
<evidence type="ECO:0000259" key="7">
    <source>
        <dbReference type="Pfam" id="PF00441"/>
    </source>
</evidence>
<dbReference type="Pfam" id="PF18158">
    <property type="entry name" value="AidB_N"/>
    <property type="match status" value="1"/>
</dbReference>
<evidence type="ECO:0000256" key="2">
    <source>
        <dbReference type="ARBA" id="ARBA00009347"/>
    </source>
</evidence>
<dbReference type="Pfam" id="PF00441">
    <property type="entry name" value="Acyl-CoA_dh_1"/>
    <property type="match status" value="1"/>
</dbReference>
<evidence type="ECO:0000256" key="5">
    <source>
        <dbReference type="RuleBase" id="RU362125"/>
    </source>
</evidence>
<dbReference type="SUPFAM" id="SSF56645">
    <property type="entry name" value="Acyl-CoA dehydrogenase NM domain-like"/>
    <property type="match status" value="1"/>
</dbReference>
<evidence type="ECO:0000259" key="9">
    <source>
        <dbReference type="Pfam" id="PF18158"/>
    </source>
</evidence>
<dbReference type="EMBL" id="VANP01000002">
    <property type="protein sequence ID" value="TLP63782.1"/>
    <property type="molecule type" value="Genomic_DNA"/>
</dbReference>
<dbReference type="InterPro" id="IPR052904">
    <property type="entry name" value="Acyl-CoA_dehydrogenase-like"/>
</dbReference>
<dbReference type="Gene3D" id="6.10.250.600">
    <property type="match status" value="1"/>
</dbReference>
<dbReference type="OrthoDB" id="9771038at2"/>
<comment type="cofactor">
    <cofactor evidence="1 5">
        <name>FAD</name>
        <dbReference type="ChEBI" id="CHEBI:57692"/>
    </cofactor>
</comment>
<dbReference type="PROSITE" id="PS00072">
    <property type="entry name" value="ACYL_COA_DH_1"/>
    <property type="match status" value="1"/>
</dbReference>
<dbReference type="Pfam" id="PF02770">
    <property type="entry name" value="Acyl-CoA_dh_M"/>
    <property type="match status" value="1"/>
</dbReference>
<dbReference type="InterPro" id="IPR006091">
    <property type="entry name" value="Acyl-CoA_Oxase/DH_mid-dom"/>
</dbReference>
<name>A0A5R8ZDG4_9ACTN</name>
<keyword evidence="3 5" id="KW-0285">Flavoprotein</keyword>
<keyword evidence="4 5" id="KW-0274">FAD</keyword>
<evidence type="ECO:0000256" key="4">
    <source>
        <dbReference type="ARBA" id="ARBA00022827"/>
    </source>
</evidence>
<dbReference type="SUPFAM" id="SSF47203">
    <property type="entry name" value="Acyl-CoA dehydrogenase C-terminal domain-like"/>
    <property type="match status" value="1"/>
</dbReference>
<evidence type="ECO:0000256" key="1">
    <source>
        <dbReference type="ARBA" id="ARBA00001974"/>
    </source>
</evidence>
<proteinExistence type="inferred from homology"/>
<dbReference type="GO" id="GO:0008470">
    <property type="term" value="F:3-methylbutanoyl-CoA dehydrogenase activity"/>
    <property type="evidence" value="ECO:0007669"/>
    <property type="project" value="UniProtKB-EC"/>
</dbReference>
<dbReference type="InterPro" id="IPR036250">
    <property type="entry name" value="AcylCo_DH-like_C"/>
</dbReference>
<dbReference type="PROSITE" id="PS00073">
    <property type="entry name" value="ACYL_COA_DH_2"/>
    <property type="match status" value="1"/>
</dbReference>
<dbReference type="InterPro" id="IPR041504">
    <property type="entry name" value="AidB_N"/>
</dbReference>
<dbReference type="InterPro" id="IPR009075">
    <property type="entry name" value="AcylCo_DH/oxidase_C"/>
</dbReference>
<dbReference type="InterPro" id="IPR006089">
    <property type="entry name" value="Acyl-CoA_DH_CS"/>
</dbReference>
<dbReference type="Proteomes" id="UP000309033">
    <property type="component" value="Unassembled WGS sequence"/>
</dbReference>
<feature type="region of interest" description="Disordered" evidence="6">
    <location>
        <begin position="1"/>
        <end position="39"/>
    </location>
</feature>
<keyword evidence="11" id="KW-1185">Reference proteome</keyword>
<keyword evidence="5 10" id="KW-0560">Oxidoreductase</keyword>
<gene>
    <name evidence="10" type="ORF">FED44_05915</name>
</gene>
<dbReference type="InterPro" id="IPR009100">
    <property type="entry name" value="AcylCoA_DH/oxidase_NM_dom_sf"/>
</dbReference>
<accession>A0A5R8ZDG4</accession>
<comment type="similarity">
    <text evidence="2 5">Belongs to the acyl-CoA dehydrogenase family.</text>
</comment>
<organism evidence="10 11">
    <name type="scientific">Microbispora triticiradicis</name>
    <dbReference type="NCBI Taxonomy" id="2200763"/>
    <lineage>
        <taxon>Bacteria</taxon>
        <taxon>Bacillati</taxon>
        <taxon>Actinomycetota</taxon>
        <taxon>Actinomycetes</taxon>
        <taxon>Streptosporangiales</taxon>
        <taxon>Streptosporangiaceae</taxon>
        <taxon>Microbispora</taxon>
    </lineage>
</organism>
<dbReference type="PANTHER" id="PTHR42707:SF3">
    <property type="entry name" value="ACYL-COA DEHYDROGENASE AIDB-RELATED"/>
    <property type="match status" value="1"/>
</dbReference>
<reference evidence="10" key="1">
    <citation type="submission" date="2019-05" db="EMBL/GenBank/DDBJ databases">
        <title>Isolation, diversity and antifungal activity of Actinobacteria from wheat.</title>
        <authorList>
            <person name="Yu B."/>
        </authorList>
    </citation>
    <scope>NUCLEOTIDE SEQUENCE [LARGE SCALE GENOMIC DNA]</scope>
    <source>
        <strain evidence="10">NEAU-HEGS1-5</strain>
    </source>
</reference>
<evidence type="ECO:0000313" key="11">
    <source>
        <dbReference type="Proteomes" id="UP000309033"/>
    </source>
</evidence>
<evidence type="ECO:0000256" key="6">
    <source>
        <dbReference type="SAM" id="MobiDB-lite"/>
    </source>
</evidence>
<dbReference type="PANTHER" id="PTHR42707">
    <property type="entry name" value="ACYL-COA DEHYDROGENASE"/>
    <property type="match status" value="1"/>
</dbReference>
<evidence type="ECO:0000256" key="3">
    <source>
        <dbReference type="ARBA" id="ARBA00022630"/>
    </source>
</evidence>
<dbReference type="Gene3D" id="2.40.110.20">
    <property type="match status" value="1"/>
</dbReference>
<feature type="domain" description="Acyl-CoA oxidase/dehydrogenase middle" evidence="8">
    <location>
        <begin position="200"/>
        <end position="293"/>
    </location>
</feature>
<protein>
    <submittedName>
        <fullName evidence="10">Isovaleryl-CoA dehydrogenase</fullName>
        <ecNumber evidence="10">1.3.8.4</ecNumber>
    </submittedName>
</protein>
<dbReference type="Gene3D" id="1.20.140.10">
    <property type="entry name" value="Butyryl-CoA Dehydrogenase, subunit A, domain 3"/>
    <property type="match status" value="1"/>
</dbReference>
<dbReference type="EC" id="1.3.8.4" evidence="10"/>
<dbReference type="NCBIfam" id="NF008594">
    <property type="entry name" value="PRK11561.1"/>
    <property type="match status" value="1"/>
</dbReference>
<feature type="domain" description="Acyl-CoA dehydrogenase/oxidase C-terminal" evidence="7">
    <location>
        <begin position="304"/>
        <end position="459"/>
    </location>
</feature>